<keyword evidence="4" id="KW-0720">Serine protease</keyword>
<proteinExistence type="inferred from homology"/>
<dbReference type="PRINTS" id="PR00834">
    <property type="entry name" value="PROTEASES2C"/>
</dbReference>
<feature type="domain" description="PDZ" evidence="6">
    <location>
        <begin position="255"/>
        <end position="351"/>
    </location>
</feature>
<organism evidence="7 8">
    <name type="scientific">Eiseniibacteriota bacterium</name>
    <dbReference type="NCBI Taxonomy" id="2212470"/>
    <lineage>
        <taxon>Bacteria</taxon>
        <taxon>Candidatus Eiseniibacteriota</taxon>
    </lineage>
</organism>
<dbReference type="PANTHER" id="PTHR43343">
    <property type="entry name" value="PEPTIDASE S12"/>
    <property type="match status" value="1"/>
</dbReference>
<dbReference type="FunFam" id="2.40.10.10:FF:000001">
    <property type="entry name" value="Periplasmic serine protease DegS"/>
    <property type="match status" value="1"/>
</dbReference>
<dbReference type="SUPFAM" id="SSF50494">
    <property type="entry name" value="Trypsin-like serine proteases"/>
    <property type="match status" value="1"/>
</dbReference>
<dbReference type="GO" id="GO:0006508">
    <property type="term" value="P:proteolysis"/>
    <property type="evidence" value="ECO:0007669"/>
    <property type="project" value="UniProtKB-KW"/>
</dbReference>
<evidence type="ECO:0000313" key="8">
    <source>
        <dbReference type="Proteomes" id="UP000697710"/>
    </source>
</evidence>
<evidence type="ECO:0000259" key="6">
    <source>
        <dbReference type="PROSITE" id="PS50106"/>
    </source>
</evidence>
<dbReference type="SMART" id="SM00228">
    <property type="entry name" value="PDZ"/>
    <property type="match status" value="1"/>
</dbReference>
<dbReference type="InterPro" id="IPR036034">
    <property type="entry name" value="PDZ_sf"/>
</dbReference>
<dbReference type="EMBL" id="JAGQHR010000278">
    <property type="protein sequence ID" value="MCA9728002.1"/>
    <property type="molecule type" value="Genomic_DNA"/>
</dbReference>
<accession>A0A956M0N9</accession>
<dbReference type="Proteomes" id="UP000697710">
    <property type="component" value="Unassembled WGS sequence"/>
</dbReference>
<dbReference type="AlphaFoldDB" id="A0A956M0N9"/>
<dbReference type="SUPFAM" id="SSF50156">
    <property type="entry name" value="PDZ domain-like"/>
    <property type="match status" value="1"/>
</dbReference>
<protein>
    <submittedName>
        <fullName evidence="7">Trypsin-like peptidase domain-containing protein</fullName>
    </submittedName>
</protein>
<keyword evidence="2" id="KW-0645">Protease</keyword>
<gene>
    <name evidence="7" type="ORF">KC729_09990</name>
</gene>
<evidence type="ECO:0000256" key="2">
    <source>
        <dbReference type="ARBA" id="ARBA00022670"/>
    </source>
</evidence>
<keyword evidence="5" id="KW-0732">Signal</keyword>
<evidence type="ECO:0000256" key="3">
    <source>
        <dbReference type="ARBA" id="ARBA00022801"/>
    </source>
</evidence>
<feature type="chain" id="PRO_5036842882" evidence="5">
    <location>
        <begin position="32"/>
        <end position="364"/>
    </location>
</feature>
<dbReference type="GO" id="GO:0004252">
    <property type="term" value="F:serine-type endopeptidase activity"/>
    <property type="evidence" value="ECO:0007669"/>
    <property type="project" value="InterPro"/>
</dbReference>
<dbReference type="Pfam" id="PF13180">
    <property type="entry name" value="PDZ_2"/>
    <property type="match status" value="1"/>
</dbReference>
<dbReference type="PANTHER" id="PTHR43343:SF3">
    <property type="entry name" value="PROTEASE DO-LIKE 8, CHLOROPLASTIC"/>
    <property type="match status" value="1"/>
</dbReference>
<comment type="similarity">
    <text evidence="1">Belongs to the peptidase S1C family.</text>
</comment>
<name>A0A956M0N9_UNCEI</name>
<dbReference type="InterPro" id="IPR001940">
    <property type="entry name" value="Peptidase_S1C"/>
</dbReference>
<evidence type="ECO:0000256" key="5">
    <source>
        <dbReference type="SAM" id="SignalP"/>
    </source>
</evidence>
<dbReference type="InterPro" id="IPR009003">
    <property type="entry name" value="Peptidase_S1_PA"/>
</dbReference>
<dbReference type="Pfam" id="PF13365">
    <property type="entry name" value="Trypsin_2"/>
    <property type="match status" value="1"/>
</dbReference>
<evidence type="ECO:0000313" key="7">
    <source>
        <dbReference type="EMBL" id="MCA9728002.1"/>
    </source>
</evidence>
<sequence length="364" mass="39002">MRISARLSRGSCRAGSFWAALCLLTPGLVAAQNPATSTVLPPGLLEDERNTIEVFQRVADSVVFVTNTQLRRDLFSRNVMEVPRGSGSGFLWDEEGHIVTNFHVIQGGNSFYVTLADGDVYEADVVGYDQTKDIAVLKIDAPGTALNPIDPGRSDDLLVGQKVIAIGNPFGLDRTLTTGVISALGREITSVAGTTISDVIQTDASINPGNSGGPLLDSRGRLIGVNTSIYSTSGSSAGIGFAVPVSTVERVVPQLINKGYVSRAGLGVTLFEDDLARSWNVDGVIIREVQRGSAAERAGLRGADVRGRHVTLGDIIVGVDGNRVRNFNDLFTSLDTHHPGDRVRVTVMRDEDERDFDVDLQEIK</sequence>
<reference evidence="7" key="2">
    <citation type="journal article" date="2021" name="Microbiome">
        <title>Successional dynamics and alternative stable states in a saline activated sludge microbial community over 9 years.</title>
        <authorList>
            <person name="Wang Y."/>
            <person name="Ye J."/>
            <person name="Ju F."/>
            <person name="Liu L."/>
            <person name="Boyd J.A."/>
            <person name="Deng Y."/>
            <person name="Parks D.H."/>
            <person name="Jiang X."/>
            <person name="Yin X."/>
            <person name="Woodcroft B.J."/>
            <person name="Tyson G.W."/>
            <person name="Hugenholtz P."/>
            <person name="Polz M.F."/>
            <person name="Zhang T."/>
        </authorList>
    </citation>
    <scope>NUCLEOTIDE SEQUENCE</scope>
    <source>
        <strain evidence="7">HKST-UBA01</strain>
    </source>
</reference>
<comment type="caution">
    <text evidence="7">The sequence shown here is derived from an EMBL/GenBank/DDBJ whole genome shotgun (WGS) entry which is preliminary data.</text>
</comment>
<evidence type="ECO:0000256" key="1">
    <source>
        <dbReference type="ARBA" id="ARBA00010541"/>
    </source>
</evidence>
<dbReference type="InterPro" id="IPR051201">
    <property type="entry name" value="Chloro_Bact_Ser_Proteases"/>
</dbReference>
<evidence type="ECO:0000256" key="4">
    <source>
        <dbReference type="ARBA" id="ARBA00022825"/>
    </source>
</evidence>
<dbReference type="Gene3D" id="2.30.42.10">
    <property type="match status" value="1"/>
</dbReference>
<keyword evidence="3" id="KW-0378">Hydrolase</keyword>
<dbReference type="InterPro" id="IPR043504">
    <property type="entry name" value="Peptidase_S1_PA_chymotrypsin"/>
</dbReference>
<reference evidence="7" key="1">
    <citation type="submission" date="2020-04" db="EMBL/GenBank/DDBJ databases">
        <authorList>
            <person name="Zhang T."/>
        </authorList>
    </citation>
    <scope>NUCLEOTIDE SEQUENCE</scope>
    <source>
        <strain evidence="7">HKST-UBA01</strain>
    </source>
</reference>
<dbReference type="InterPro" id="IPR001478">
    <property type="entry name" value="PDZ"/>
</dbReference>
<feature type="signal peptide" evidence="5">
    <location>
        <begin position="1"/>
        <end position="31"/>
    </location>
</feature>
<dbReference type="Gene3D" id="2.40.10.10">
    <property type="entry name" value="Trypsin-like serine proteases"/>
    <property type="match status" value="2"/>
</dbReference>
<dbReference type="PROSITE" id="PS50106">
    <property type="entry name" value="PDZ"/>
    <property type="match status" value="1"/>
</dbReference>